<feature type="compositionally biased region" description="Polar residues" evidence="1">
    <location>
        <begin position="225"/>
        <end position="238"/>
    </location>
</feature>
<dbReference type="Proteomes" id="UP000076842">
    <property type="component" value="Unassembled WGS sequence"/>
</dbReference>
<accession>A0A166JFI8</accession>
<proteinExistence type="predicted"/>
<protein>
    <submittedName>
        <fullName evidence="2">Uncharacterized protein</fullName>
    </submittedName>
</protein>
<reference evidence="2 3" key="1">
    <citation type="journal article" date="2016" name="Mol. Biol. Evol.">
        <title>Comparative Genomics of Early-Diverging Mushroom-Forming Fungi Provides Insights into the Origins of Lignocellulose Decay Capabilities.</title>
        <authorList>
            <person name="Nagy L.G."/>
            <person name="Riley R."/>
            <person name="Tritt A."/>
            <person name="Adam C."/>
            <person name="Daum C."/>
            <person name="Floudas D."/>
            <person name="Sun H."/>
            <person name="Yadav J.S."/>
            <person name="Pangilinan J."/>
            <person name="Larsson K.H."/>
            <person name="Matsuura K."/>
            <person name="Barry K."/>
            <person name="Labutti K."/>
            <person name="Kuo R."/>
            <person name="Ohm R.A."/>
            <person name="Bhattacharya S.S."/>
            <person name="Shirouzu T."/>
            <person name="Yoshinaga Y."/>
            <person name="Martin F.M."/>
            <person name="Grigoriev I.V."/>
            <person name="Hibbett D.S."/>
        </authorList>
    </citation>
    <scope>NUCLEOTIDE SEQUENCE [LARGE SCALE GENOMIC DNA]</scope>
    <source>
        <strain evidence="2 3">HHB12733</strain>
    </source>
</reference>
<feature type="compositionally biased region" description="Low complexity" evidence="1">
    <location>
        <begin position="203"/>
        <end position="224"/>
    </location>
</feature>
<evidence type="ECO:0000256" key="1">
    <source>
        <dbReference type="SAM" id="MobiDB-lite"/>
    </source>
</evidence>
<name>A0A166JFI8_9BASI</name>
<feature type="non-terminal residue" evidence="2">
    <location>
        <position position="324"/>
    </location>
</feature>
<sequence length="324" mass="35664">MTADQAVDAIAGAFSRLSMSQSAELFICTLVACIQGMHSALQQPHEAESVPQLVLDLLELLNLRLAMQSQAHPTWSIPKHLQLHITALNDEFKEQLGLGSYYYRPLEGNAMIEVDDGRLSVFLAHDEGDSDGSAANDSDIDIEPVEQPQKYHCSPMATSHPTSASRIPAHTALPQSRSELPARQFRRYIPQKPQAESPLPTNSFSSGASPSSSSSNLSQHPPSSHVTANSNAGTSTTVRGIGPPLCQTLLEQRGNVETYLPSFKTRPTQHISREKSVTKYITRDVQHWQQSSPLNKHVGWNRLALLLHQKRCVLDNFDVDLPPP</sequence>
<dbReference type="EMBL" id="KV424428">
    <property type="protein sequence ID" value="KZT44673.1"/>
    <property type="molecule type" value="Genomic_DNA"/>
</dbReference>
<dbReference type="AlphaFoldDB" id="A0A166JFI8"/>
<evidence type="ECO:0000313" key="3">
    <source>
        <dbReference type="Proteomes" id="UP000076842"/>
    </source>
</evidence>
<gene>
    <name evidence="2" type="ORF">CALCODRAFT_541850</name>
</gene>
<organism evidence="2 3">
    <name type="scientific">Calocera cornea HHB12733</name>
    <dbReference type="NCBI Taxonomy" id="1353952"/>
    <lineage>
        <taxon>Eukaryota</taxon>
        <taxon>Fungi</taxon>
        <taxon>Dikarya</taxon>
        <taxon>Basidiomycota</taxon>
        <taxon>Agaricomycotina</taxon>
        <taxon>Dacrymycetes</taxon>
        <taxon>Dacrymycetales</taxon>
        <taxon>Dacrymycetaceae</taxon>
        <taxon>Calocera</taxon>
    </lineage>
</organism>
<keyword evidence="3" id="KW-1185">Reference proteome</keyword>
<dbReference type="InParanoid" id="A0A166JFI8"/>
<feature type="region of interest" description="Disordered" evidence="1">
    <location>
        <begin position="192"/>
        <end position="240"/>
    </location>
</feature>
<evidence type="ECO:0000313" key="2">
    <source>
        <dbReference type="EMBL" id="KZT44673.1"/>
    </source>
</evidence>